<gene>
    <name evidence="1" type="ordered locus">HCH_03206</name>
</gene>
<dbReference type="KEGG" id="hch:HCH_03206"/>
<organism evidence="1 2">
    <name type="scientific">Hahella chejuensis (strain KCTC 2396)</name>
    <dbReference type="NCBI Taxonomy" id="349521"/>
    <lineage>
        <taxon>Bacteria</taxon>
        <taxon>Pseudomonadati</taxon>
        <taxon>Pseudomonadota</taxon>
        <taxon>Gammaproteobacteria</taxon>
        <taxon>Oceanospirillales</taxon>
        <taxon>Hahellaceae</taxon>
        <taxon>Hahella</taxon>
    </lineage>
</organism>
<dbReference type="HOGENOM" id="CLU_3025974_0_0_6"/>
<sequence length="55" mass="6156">MATLIIESKPGEFAPALIHAAANRVFIPKWMDTLQQYASNSLSRRLCYPVTDTCD</sequence>
<proteinExistence type="predicted"/>
<reference evidence="1 2" key="1">
    <citation type="journal article" date="2005" name="Nucleic Acids Res.">
        <title>Genomic blueprint of Hahella chejuensis, a marine microbe producing an algicidal agent.</title>
        <authorList>
            <person name="Jeong H."/>
            <person name="Yim J.H."/>
            <person name="Lee C."/>
            <person name="Choi S.-H."/>
            <person name="Park Y.K."/>
            <person name="Yoon S.H."/>
            <person name="Hur C.-G."/>
            <person name="Kang H.-Y."/>
            <person name="Kim D."/>
            <person name="Lee H.H."/>
            <person name="Park K.H."/>
            <person name="Park S.-H."/>
            <person name="Park H.-S."/>
            <person name="Lee H.K."/>
            <person name="Oh T.K."/>
            <person name="Kim J.F."/>
        </authorList>
    </citation>
    <scope>NUCLEOTIDE SEQUENCE [LARGE SCALE GENOMIC DNA]</scope>
    <source>
        <strain evidence="1 2">KCTC 2396</strain>
    </source>
</reference>
<evidence type="ECO:0000313" key="2">
    <source>
        <dbReference type="Proteomes" id="UP000000238"/>
    </source>
</evidence>
<dbReference type="STRING" id="349521.HCH_03206"/>
<dbReference type="Proteomes" id="UP000000238">
    <property type="component" value="Chromosome"/>
</dbReference>
<protein>
    <submittedName>
        <fullName evidence="1">Uncharacterized protein</fullName>
    </submittedName>
</protein>
<dbReference type="EMBL" id="CP000155">
    <property type="protein sequence ID" value="ABC29967.1"/>
    <property type="molecule type" value="Genomic_DNA"/>
</dbReference>
<evidence type="ECO:0000313" key="1">
    <source>
        <dbReference type="EMBL" id="ABC29967.1"/>
    </source>
</evidence>
<keyword evidence="2" id="KW-1185">Reference proteome</keyword>
<accession>Q2SHA7</accession>
<dbReference type="AlphaFoldDB" id="Q2SHA7"/>
<name>Q2SHA7_HAHCH</name>